<dbReference type="InterPro" id="IPR013320">
    <property type="entry name" value="ConA-like_dom_sf"/>
</dbReference>
<evidence type="ECO:0000256" key="1">
    <source>
        <dbReference type="SAM" id="SignalP"/>
    </source>
</evidence>
<dbReference type="SUPFAM" id="SSF49899">
    <property type="entry name" value="Concanavalin A-like lectins/glucanases"/>
    <property type="match status" value="1"/>
</dbReference>
<dbReference type="AlphaFoldDB" id="A0A5N5QDR5"/>
<dbReference type="PANTHER" id="PTHR34987">
    <property type="entry name" value="C, PUTATIVE (AFU_ORTHOLOGUE AFUA_3G02880)-RELATED"/>
    <property type="match status" value="1"/>
</dbReference>
<keyword evidence="1" id="KW-0732">Signal</keyword>
<dbReference type="PANTHER" id="PTHR34987:SF4">
    <property type="entry name" value="ALPHA-L-RHAMNOSIDASE C-TERMINAL DOMAIN-CONTAINING PROTEIN"/>
    <property type="match status" value="1"/>
</dbReference>
<comment type="caution">
    <text evidence="2">The sequence shown here is derived from an EMBL/GenBank/DDBJ whole genome shotgun (WGS) entry which is preliminary data.</text>
</comment>
<organism evidence="2 3">
    <name type="scientific">Ceratobasidium theobromae</name>
    <dbReference type="NCBI Taxonomy" id="1582974"/>
    <lineage>
        <taxon>Eukaryota</taxon>
        <taxon>Fungi</taxon>
        <taxon>Dikarya</taxon>
        <taxon>Basidiomycota</taxon>
        <taxon>Agaricomycotina</taxon>
        <taxon>Agaricomycetes</taxon>
        <taxon>Cantharellales</taxon>
        <taxon>Ceratobasidiaceae</taxon>
        <taxon>Ceratobasidium</taxon>
    </lineage>
</organism>
<evidence type="ECO:0000313" key="3">
    <source>
        <dbReference type="Proteomes" id="UP000383932"/>
    </source>
</evidence>
<dbReference type="OrthoDB" id="10036721at2759"/>
<keyword evidence="3" id="KW-1185">Reference proteome</keyword>
<feature type="signal peptide" evidence="1">
    <location>
        <begin position="1"/>
        <end position="25"/>
    </location>
</feature>
<feature type="chain" id="PRO_5024445488" evidence="1">
    <location>
        <begin position="26"/>
        <end position="449"/>
    </location>
</feature>
<proteinExistence type="predicted"/>
<dbReference type="EMBL" id="SSOP01000219">
    <property type="protein sequence ID" value="KAB5589892.1"/>
    <property type="molecule type" value="Genomic_DNA"/>
</dbReference>
<gene>
    <name evidence="2" type="ORF">CTheo_6675</name>
</gene>
<name>A0A5N5QDR5_9AGAM</name>
<evidence type="ECO:0000313" key="2">
    <source>
        <dbReference type="EMBL" id="KAB5589892.1"/>
    </source>
</evidence>
<dbReference type="Proteomes" id="UP000383932">
    <property type="component" value="Unassembled WGS sequence"/>
</dbReference>
<accession>A0A5N5QDR5</accession>
<reference evidence="2 3" key="1">
    <citation type="journal article" date="2019" name="Fungal Biol. Biotechnol.">
        <title>Draft genome sequence of fastidious pathogen Ceratobasidium theobromae, which causes vascular-streak dieback in Theobroma cacao.</title>
        <authorList>
            <person name="Ali S.S."/>
            <person name="Asman A."/>
            <person name="Shao J."/>
            <person name="Firmansyah A.P."/>
            <person name="Susilo A.W."/>
            <person name="Rosmana A."/>
            <person name="McMahon P."/>
            <person name="Junaid M."/>
            <person name="Guest D."/>
            <person name="Kheng T.Y."/>
            <person name="Meinhardt L.W."/>
            <person name="Bailey B.A."/>
        </authorList>
    </citation>
    <scope>NUCLEOTIDE SEQUENCE [LARGE SCALE GENOMIC DNA]</scope>
    <source>
        <strain evidence="2 3">CT2</strain>
    </source>
</reference>
<protein>
    <submittedName>
        <fullName evidence="2">Alpha-L-rhamnosidase</fullName>
    </submittedName>
</protein>
<sequence length="449" mass="47782">MLGSTLTQVLACVWGLYFLETGVDAYVQPPKFLGQLPQPIVPYTFRPTKIHSVIGTVNNANALVQPSGPSERNGSFSTATLLPNSSVILDFGLNVGGYPVLDFGPVSNTSEKGATIRYTVSESLLALTPGVGDGSPLKGFAAALFRSEVIPVIPGGERWLGRAVQGGQRFLLIEHIGGAADVTLKEAGFEAATDVTPIENLPGSFNSSDKYLNALWAAGARTVQLGCTSKGSLAPAWQARVGDRDIDRFNEYCSSCKEPGSIFTFSKGIQLTPAPEYSQFHLRLGDNGTSTFSRDGGVSVNLPSGVLTTGKWHDLKFLVRGETNSSMSVSIDGVSIGTIPYDDASSVGPLGFTTGSDTTIIIKNLFVQDITGNTLYSNSLTSMSALADFSTGTNHYGVCFDGAKRDRTVWAGDFSIFGRTIVGPTRINICLALAPILDIYQFYSTHRNS</sequence>